<proteinExistence type="predicted"/>
<dbReference type="CDD" id="cd14503">
    <property type="entry name" value="PTP-bact"/>
    <property type="match status" value="1"/>
</dbReference>
<comment type="caution">
    <text evidence="2">The sequence shown here is derived from an EMBL/GenBank/DDBJ whole genome shotgun (WGS) entry which is preliminary data.</text>
</comment>
<dbReference type="RefSeq" id="WP_213284557.1">
    <property type="nucleotide sequence ID" value="NZ_JAHBRY010000001.1"/>
</dbReference>
<dbReference type="GO" id="GO:0016787">
    <property type="term" value="F:hydrolase activity"/>
    <property type="evidence" value="ECO:0007669"/>
    <property type="project" value="InterPro"/>
</dbReference>
<dbReference type="Pfam" id="PF04273">
    <property type="entry name" value="BLH_phosphatase"/>
    <property type="match status" value="1"/>
</dbReference>
<dbReference type="InterPro" id="IPR029021">
    <property type="entry name" value="Prot-tyrosine_phosphatase-like"/>
</dbReference>
<evidence type="ECO:0000259" key="1">
    <source>
        <dbReference type="Pfam" id="PF04273"/>
    </source>
</evidence>
<evidence type="ECO:0000313" key="2">
    <source>
        <dbReference type="EMBL" id="PXW56400.1"/>
    </source>
</evidence>
<dbReference type="Proteomes" id="UP000248021">
    <property type="component" value="Unassembled WGS sequence"/>
</dbReference>
<evidence type="ECO:0000313" key="3">
    <source>
        <dbReference type="Proteomes" id="UP000248021"/>
    </source>
</evidence>
<accession>A0A2V3U2Y4</accession>
<name>A0A2V3U2Y4_9HYPH</name>
<dbReference type="Gene3D" id="3.90.190.10">
    <property type="entry name" value="Protein tyrosine phosphatase superfamily"/>
    <property type="match status" value="1"/>
</dbReference>
<reference evidence="2 3" key="1">
    <citation type="submission" date="2018-05" db="EMBL/GenBank/DDBJ databases">
        <title>Genomic Encyclopedia of Type Strains, Phase IV (KMG-IV): sequencing the most valuable type-strain genomes for metagenomic binning, comparative biology and taxonomic classification.</title>
        <authorList>
            <person name="Goeker M."/>
        </authorList>
    </citation>
    <scope>NUCLEOTIDE SEQUENCE [LARGE SCALE GENOMIC DNA]</scope>
    <source>
        <strain evidence="2 3">DSM 6462</strain>
    </source>
</reference>
<organism evidence="2 3">
    <name type="scientific">Chelatococcus asaccharovorans</name>
    <dbReference type="NCBI Taxonomy" id="28210"/>
    <lineage>
        <taxon>Bacteria</taxon>
        <taxon>Pseudomonadati</taxon>
        <taxon>Pseudomonadota</taxon>
        <taxon>Alphaproteobacteria</taxon>
        <taxon>Hyphomicrobiales</taxon>
        <taxon>Chelatococcaceae</taxon>
        <taxon>Chelatococcus</taxon>
    </lineage>
</organism>
<dbReference type="AlphaFoldDB" id="A0A2V3U2Y4"/>
<protein>
    <submittedName>
        <fullName evidence="2">Uncharacterized protein (TIGR01244 family)</fullName>
    </submittedName>
</protein>
<dbReference type="EMBL" id="QJJK01000008">
    <property type="protein sequence ID" value="PXW56400.1"/>
    <property type="molecule type" value="Genomic_DNA"/>
</dbReference>
<keyword evidence="3" id="KW-1185">Reference proteome</keyword>
<dbReference type="InterPro" id="IPR005939">
    <property type="entry name" value="BLH_phosphatase-like"/>
</dbReference>
<sequence>MRLVQINDTLWVAPQIDPEDFAALKEQGFTAIINNRPDGEEPGQPTAAEAAKAAAALRLAYTHLPFSGYGFDEALVRAQQAALAAQPGPVVAHCRSGTRSLTIWAVGEVLDGRMAIEDVDAFGRSHGFDLSGVQRWFAGRG</sequence>
<dbReference type="SUPFAM" id="SSF52799">
    <property type="entry name" value="(Phosphotyrosine protein) phosphatases II"/>
    <property type="match status" value="1"/>
</dbReference>
<feature type="domain" description="Beta-lactamase hydrolase-like protein phosphatase-like" evidence="1">
    <location>
        <begin position="6"/>
        <end position="109"/>
    </location>
</feature>
<gene>
    <name evidence="2" type="ORF">C7450_108150</name>
</gene>
<dbReference type="NCBIfam" id="TIGR01244">
    <property type="entry name" value="TIGR01244 family sulfur transferase"/>
    <property type="match status" value="1"/>
</dbReference>